<dbReference type="Gene3D" id="3.30.1600.10">
    <property type="entry name" value="SIR2/SIRT2 'Small Domain"/>
    <property type="match status" value="1"/>
</dbReference>
<feature type="binding site" evidence="8">
    <location>
        <begin position="230"/>
        <end position="232"/>
    </location>
    <ligand>
        <name>NAD(+)</name>
        <dbReference type="ChEBI" id="CHEBI:57540"/>
    </ligand>
</feature>
<dbReference type="Pfam" id="PF02146">
    <property type="entry name" value="SIR2"/>
    <property type="match status" value="1"/>
</dbReference>
<feature type="domain" description="Deacetylase sirtuin-type" evidence="11">
    <location>
        <begin position="1"/>
        <end position="266"/>
    </location>
</feature>
<dbReference type="GO" id="GO:0005634">
    <property type="term" value="C:nucleus"/>
    <property type="evidence" value="ECO:0007669"/>
    <property type="project" value="TreeGrafter"/>
</dbReference>
<comment type="caution">
    <text evidence="12">The sequence shown here is derived from an EMBL/GenBank/DDBJ whole genome shotgun (WGS) entry which is preliminary data.</text>
</comment>
<dbReference type="AlphaFoldDB" id="A0A4T0X183"/>
<keyword evidence="4 6" id="KW-0862">Zinc</keyword>
<evidence type="ECO:0000313" key="13">
    <source>
        <dbReference type="Proteomes" id="UP000307173"/>
    </source>
</evidence>
<dbReference type="PIRSF" id="PIRSF037938">
    <property type="entry name" value="SIR2_euk"/>
    <property type="match status" value="1"/>
</dbReference>
<comment type="catalytic activity">
    <reaction evidence="6">
        <text>N(6)-acetyl-L-lysyl-[protein] + NAD(+) + H2O = 2''-O-acetyl-ADP-D-ribose + nicotinamide + L-lysyl-[protein]</text>
        <dbReference type="Rhea" id="RHEA:43636"/>
        <dbReference type="Rhea" id="RHEA-COMP:9752"/>
        <dbReference type="Rhea" id="RHEA-COMP:10731"/>
        <dbReference type="ChEBI" id="CHEBI:15377"/>
        <dbReference type="ChEBI" id="CHEBI:17154"/>
        <dbReference type="ChEBI" id="CHEBI:29969"/>
        <dbReference type="ChEBI" id="CHEBI:57540"/>
        <dbReference type="ChEBI" id="CHEBI:61930"/>
        <dbReference type="ChEBI" id="CHEBI:83767"/>
        <dbReference type="EC" id="2.3.1.286"/>
    </reaction>
</comment>
<dbReference type="GO" id="GO:0017136">
    <property type="term" value="F:histone deacetylase activity, NAD-dependent"/>
    <property type="evidence" value="ECO:0007669"/>
    <property type="project" value="InterPro"/>
</dbReference>
<evidence type="ECO:0000256" key="7">
    <source>
        <dbReference type="PIRSR" id="PIRSR037938-1"/>
    </source>
</evidence>
<comment type="cofactor">
    <cofactor evidence="9">
        <name>Zn(2+)</name>
        <dbReference type="ChEBI" id="CHEBI:29105"/>
    </cofactor>
    <text evidence="9">Binds 1 zinc ion per subunit.</text>
</comment>
<proteinExistence type="inferred from homology"/>
<dbReference type="EMBL" id="SELW01000391">
    <property type="protein sequence ID" value="TID28542.1"/>
    <property type="molecule type" value="Genomic_DNA"/>
</dbReference>
<evidence type="ECO:0000313" key="12">
    <source>
        <dbReference type="EMBL" id="TID28542.1"/>
    </source>
</evidence>
<reference evidence="12 13" key="1">
    <citation type="journal article" date="2019" name="Front. Genet.">
        <title>Whole-Genome Sequencing of the Opportunistic Yeast Pathogen Candida inconspicua Uncovers Its Hybrid Origin.</title>
        <authorList>
            <person name="Mixao V."/>
            <person name="Hansen A.P."/>
            <person name="Saus E."/>
            <person name="Boekhout T."/>
            <person name="Lass-Florl C."/>
            <person name="Gabaldon T."/>
        </authorList>
    </citation>
    <scope>NUCLEOTIDE SEQUENCE [LARGE SCALE GENOMIC DNA]</scope>
    <source>
        <strain evidence="12 13">CBS 180</strain>
    </source>
</reference>
<evidence type="ECO:0000256" key="1">
    <source>
        <dbReference type="ARBA" id="ARBA00006924"/>
    </source>
</evidence>
<dbReference type="GO" id="GO:0070403">
    <property type="term" value="F:NAD+ binding"/>
    <property type="evidence" value="ECO:0007669"/>
    <property type="project" value="UniProtKB-UniRule"/>
</dbReference>
<evidence type="ECO:0000256" key="4">
    <source>
        <dbReference type="ARBA" id="ARBA00022833"/>
    </source>
</evidence>
<evidence type="ECO:0000256" key="5">
    <source>
        <dbReference type="ARBA" id="ARBA00023027"/>
    </source>
</evidence>
<evidence type="ECO:0000256" key="2">
    <source>
        <dbReference type="ARBA" id="ARBA00022679"/>
    </source>
</evidence>
<dbReference type="OrthoDB" id="420264at2759"/>
<keyword evidence="5 6" id="KW-0520">NAD</keyword>
<feature type="binding site" evidence="8">
    <location>
        <begin position="41"/>
        <end position="43"/>
    </location>
    <ligand>
        <name>NAD(+)</name>
        <dbReference type="ChEBI" id="CHEBI:57540"/>
    </ligand>
</feature>
<accession>A0A4T0X183</accession>
<dbReference type="InterPro" id="IPR003000">
    <property type="entry name" value="Sirtuin"/>
</dbReference>
<dbReference type="InterPro" id="IPR017328">
    <property type="entry name" value="Sirtuin_class_I"/>
</dbReference>
<keyword evidence="3 6" id="KW-0479">Metal-binding</keyword>
<evidence type="ECO:0000256" key="10">
    <source>
        <dbReference type="PROSITE-ProRule" id="PRU00236"/>
    </source>
</evidence>
<protein>
    <recommendedName>
        <fullName evidence="6">NAD-dependent protein deacetylase</fullName>
        <ecNumber evidence="6">2.3.1.286</ecNumber>
    </recommendedName>
</protein>
<dbReference type="PANTHER" id="PTHR11085">
    <property type="entry name" value="NAD-DEPENDENT PROTEIN DEACYLASE SIRTUIN-5, MITOCHONDRIAL-RELATED"/>
    <property type="match status" value="1"/>
</dbReference>
<feature type="binding site" evidence="9 10">
    <location>
        <position position="144"/>
    </location>
    <ligand>
        <name>Zn(2+)</name>
        <dbReference type="ChEBI" id="CHEBI:29105"/>
    </ligand>
</feature>
<feature type="binding site" evidence="9 10">
    <location>
        <position position="168"/>
    </location>
    <ligand>
        <name>Zn(2+)</name>
        <dbReference type="ChEBI" id="CHEBI:29105"/>
    </ligand>
</feature>
<dbReference type="EC" id="2.3.1.286" evidence="6"/>
<evidence type="ECO:0000256" key="6">
    <source>
        <dbReference type="PIRNR" id="PIRNR037938"/>
    </source>
</evidence>
<dbReference type="InterPro" id="IPR026591">
    <property type="entry name" value="Sirtuin_cat_small_dom_sf"/>
</dbReference>
<evidence type="ECO:0000256" key="8">
    <source>
        <dbReference type="PIRSR" id="PIRSR037938-2"/>
    </source>
</evidence>
<feature type="active site" description="Proton acceptor" evidence="7 10">
    <location>
        <position position="133"/>
    </location>
</feature>
<name>A0A4T0X183_9ASCO</name>
<feature type="binding site" evidence="8">
    <location>
        <begin position="206"/>
        <end position="207"/>
    </location>
    <ligand>
        <name>NAD(+)</name>
        <dbReference type="ChEBI" id="CHEBI:57540"/>
    </ligand>
</feature>
<feature type="binding site" evidence="8">
    <location>
        <begin position="113"/>
        <end position="116"/>
    </location>
    <ligand>
        <name>NAD(+)</name>
        <dbReference type="ChEBI" id="CHEBI:57540"/>
    </ligand>
</feature>
<dbReference type="InterPro" id="IPR029035">
    <property type="entry name" value="DHS-like_NAD/FAD-binding_dom"/>
</dbReference>
<evidence type="ECO:0000256" key="3">
    <source>
        <dbReference type="ARBA" id="ARBA00022723"/>
    </source>
</evidence>
<dbReference type="SUPFAM" id="SSF52467">
    <property type="entry name" value="DHS-like NAD/FAD-binding domain"/>
    <property type="match status" value="1"/>
</dbReference>
<dbReference type="Gene3D" id="3.40.50.1220">
    <property type="entry name" value="TPP-binding domain"/>
    <property type="match status" value="1"/>
</dbReference>
<dbReference type="STRING" id="52247.A0A4T0X183"/>
<dbReference type="PROSITE" id="PS50305">
    <property type="entry name" value="SIRTUIN"/>
    <property type="match status" value="1"/>
</dbReference>
<feature type="binding site" evidence="8">
    <location>
        <position position="252"/>
    </location>
    <ligand>
        <name>NAD(+)</name>
        <dbReference type="ChEBI" id="CHEBI:57540"/>
    </ligand>
</feature>
<keyword evidence="13" id="KW-1185">Reference proteome</keyword>
<evidence type="ECO:0000259" key="11">
    <source>
        <dbReference type="PROSITE" id="PS50305"/>
    </source>
</evidence>
<evidence type="ECO:0000256" key="9">
    <source>
        <dbReference type="PIRSR" id="PIRSR037938-3"/>
    </source>
</evidence>
<comment type="similarity">
    <text evidence="1 6">Belongs to the sirtuin family. Class I subfamily.</text>
</comment>
<dbReference type="InterPro" id="IPR026590">
    <property type="entry name" value="Ssirtuin_cat_dom"/>
</dbReference>
<dbReference type="Proteomes" id="UP000307173">
    <property type="component" value="Unassembled WGS sequence"/>
</dbReference>
<organism evidence="12 13">
    <name type="scientific">Pichia inconspicua</name>
    <dbReference type="NCBI Taxonomy" id="52247"/>
    <lineage>
        <taxon>Eukaryota</taxon>
        <taxon>Fungi</taxon>
        <taxon>Dikarya</taxon>
        <taxon>Ascomycota</taxon>
        <taxon>Saccharomycotina</taxon>
        <taxon>Pichiomycetes</taxon>
        <taxon>Pichiales</taxon>
        <taxon>Pichiaceae</taxon>
        <taxon>Pichia</taxon>
    </lineage>
</organism>
<keyword evidence="2 6" id="KW-0808">Transferase</keyword>
<feature type="binding site" evidence="8">
    <location>
        <begin position="31"/>
        <end position="35"/>
    </location>
    <ligand>
        <name>NAD(+)</name>
        <dbReference type="ChEBI" id="CHEBI:57540"/>
    </ligand>
</feature>
<dbReference type="PANTHER" id="PTHR11085:SF6">
    <property type="entry name" value="NAD-DEPENDENT PROTEIN DEACETYLASE SIRTUIN-2"/>
    <property type="match status" value="1"/>
</dbReference>
<feature type="binding site" evidence="9 10">
    <location>
        <position position="165"/>
    </location>
    <ligand>
        <name>Zn(2+)</name>
        <dbReference type="ChEBI" id="CHEBI:29105"/>
    </ligand>
</feature>
<feature type="binding site" evidence="9 10">
    <location>
        <position position="141"/>
    </location>
    <ligand>
        <name>Zn(2+)</name>
        <dbReference type="ChEBI" id="CHEBI:29105"/>
    </ligand>
</feature>
<gene>
    <name evidence="12" type="ORF">CANINC_002415</name>
</gene>
<dbReference type="InterPro" id="IPR050134">
    <property type="entry name" value="NAD-dep_sirtuin_deacylases"/>
</dbReference>
<sequence>MTVDTTTIKRIDSIVSHLKQKDCKVGFFVGAGISTNCGIPDFRSPETGLYANLERLKLPYPEAVFDIEYFRKKPKAFYTLAEELFPGKFVPSRFHYMIKLFQDKGLLKRCYTQNIDTLERIAGVEDGKVLEAHGSFSKNHCIDCSAEMSQEELLEFINKKEIPTCSECQGYVKPDIVFFGEALPGKLWEFWEDDVDDMDVVIVAGTSLAVYPFASLPSEVSSKTKRVLINREVCGDFKDNPRKSDLVLQEDCDVIADLLCEKLGWLNDLNDLVESGKSKLSTAKDDEVTETAEELVKEIVNEVAPVLKDDAEEEFDKVDELIEAVEKISIK</sequence>
<dbReference type="GO" id="GO:0008270">
    <property type="term" value="F:zinc ion binding"/>
    <property type="evidence" value="ECO:0007669"/>
    <property type="project" value="UniProtKB-UniRule"/>
</dbReference>